<dbReference type="RefSeq" id="WP_060635411.1">
    <property type="nucleotide sequence ID" value="NZ_CBXV010000004.1"/>
</dbReference>
<sequence length="747" mass="84345">MSSEAQNRRHPILGHVARADFVGRDAELQRIVNLARRETAERGLFLLAPPGAGLSELLRQSYDALFHDELAIPIYFAWSLHDRTASAAARHFLQTFLLQLTAYRRREPALIDAHPTLNDLLQLAAPSDYVWLEQLLESYEQVRADGDERQLVRLCLSAPQRAAAGGVTTVLLFDDVHLAEHLSGETALGAEVARACIRAGTPFVIAGLRRRVLEVVSAADMLFEQTGTLHLDLLSEADARSLIERWAARRQIRLNGATCDLIVQELKGRPFFLTALLRAAQEAKEDLDNFLACQRLYVDELLGGRINRRFAEVWERIVPNGAMRRAFVRALYETANAAQGQSPVEAWLKRLSMSSDELQRTLRQMHAQELINFSGTFIEVADDTVWRDYLEITYRLEVAAERRALVVADTLLSLLMRAPQTMARRYRSEAALHLRELLARFNCQRVPASLLHYDRFSRMYKGMEPEAIASALDAETDLVLLPQIIHTAPCLAFHQSFERLCEEAQCVVAHGFDAGQYAEANQIVWLAAEIEAKVEVGRAVAEMWHNRLVELARSCGFKRFRVWLVAPAGFSAEACEFLREREAYGSNRQQLEFLTARLSVPLSKSTTEAQADEFEMVIPIGEDTELIAAHTVEQIARRLNFEPEAINQIKVALVEACLNVAEHSLSPERKIYQRFRAESDRLVITVWSRGVAFHGEPNNNGKQTSGRSKRGLGLKLIRTLMDEVEFKRVDDGACLRMTKYLHPRTSS</sequence>
<dbReference type="InterPro" id="IPR036890">
    <property type="entry name" value="HATPase_C_sf"/>
</dbReference>
<keyword evidence="1" id="KW-0723">Serine/threonine-protein kinase</keyword>
<dbReference type="SUPFAM" id="SSF55874">
    <property type="entry name" value="ATPase domain of HSP90 chaperone/DNA topoisomerase II/histidine kinase"/>
    <property type="match status" value="1"/>
</dbReference>
<evidence type="ECO:0000313" key="3">
    <source>
        <dbReference type="EMBL" id="CDM65285.1"/>
    </source>
</evidence>
<dbReference type="InterPro" id="IPR050267">
    <property type="entry name" value="Anti-sigma-factor_SerPK"/>
</dbReference>
<reference evidence="3 4" key="1">
    <citation type="submission" date="2013-12" db="EMBL/GenBank/DDBJ databases">
        <authorList>
            <person name="Stott M."/>
        </authorList>
    </citation>
    <scope>NUCLEOTIDE SEQUENCE [LARGE SCALE GENOMIC DNA]</scope>
    <source>
        <strain evidence="3 4">K22</strain>
    </source>
</reference>
<dbReference type="SUPFAM" id="SSF52540">
    <property type="entry name" value="P-loop containing nucleoside triphosphate hydrolases"/>
    <property type="match status" value="1"/>
</dbReference>
<proteinExistence type="predicted"/>
<accession>A0A0B6WYQ7</accession>
<dbReference type="InterPro" id="IPR027417">
    <property type="entry name" value="P-loop_NTPase"/>
</dbReference>
<dbReference type="Proteomes" id="UP000031518">
    <property type="component" value="Unassembled WGS sequence"/>
</dbReference>
<dbReference type="Pfam" id="PF13581">
    <property type="entry name" value="HATPase_c_2"/>
    <property type="match status" value="1"/>
</dbReference>
<dbReference type="InterPro" id="IPR003594">
    <property type="entry name" value="HATPase_dom"/>
</dbReference>
<protein>
    <submittedName>
        <fullName evidence="3">Anti-sigma regulatory factor (Ser/Thr protein kinase)</fullName>
    </submittedName>
</protein>
<dbReference type="Gene3D" id="3.30.565.10">
    <property type="entry name" value="Histidine kinase-like ATPase, C-terminal domain"/>
    <property type="match status" value="1"/>
</dbReference>
<keyword evidence="3" id="KW-0808">Transferase</keyword>
<evidence type="ECO:0000259" key="2">
    <source>
        <dbReference type="Pfam" id="PF13581"/>
    </source>
</evidence>
<keyword evidence="4" id="KW-1185">Reference proteome</keyword>
<dbReference type="STRING" id="454194.PYK22_01283"/>
<dbReference type="GO" id="GO:0004674">
    <property type="term" value="F:protein serine/threonine kinase activity"/>
    <property type="evidence" value="ECO:0007669"/>
    <property type="project" value="UniProtKB-KW"/>
</dbReference>
<dbReference type="AlphaFoldDB" id="A0A0B6WYQ7"/>
<feature type="domain" description="Histidine kinase/HSP90-like ATPase" evidence="2">
    <location>
        <begin position="628"/>
        <end position="739"/>
    </location>
</feature>
<reference evidence="3 4" key="2">
    <citation type="submission" date="2015-01" db="EMBL/GenBank/DDBJ databases">
        <title>Complete genome sequence of Pyrinomonas methylaliphatogenes type strain K22T.</title>
        <authorList>
            <person name="Lee K.C.Y."/>
            <person name="Power J.F."/>
            <person name="Dunfield P.F."/>
            <person name="Morgan X.C."/>
            <person name="Huttenhower C."/>
            <person name="Stott M.B."/>
        </authorList>
    </citation>
    <scope>NUCLEOTIDE SEQUENCE [LARGE SCALE GENOMIC DNA]</scope>
    <source>
        <strain evidence="3 4">K22</strain>
    </source>
</reference>
<keyword evidence="3" id="KW-0418">Kinase</keyword>
<evidence type="ECO:0000256" key="1">
    <source>
        <dbReference type="ARBA" id="ARBA00022527"/>
    </source>
</evidence>
<dbReference type="EMBL" id="CBXV010000004">
    <property type="protein sequence ID" value="CDM65285.1"/>
    <property type="molecule type" value="Genomic_DNA"/>
</dbReference>
<dbReference type="PANTHER" id="PTHR35526:SF3">
    <property type="entry name" value="ANTI-SIGMA-F FACTOR RSBW"/>
    <property type="match status" value="1"/>
</dbReference>
<dbReference type="Gene3D" id="3.40.50.300">
    <property type="entry name" value="P-loop containing nucleotide triphosphate hydrolases"/>
    <property type="match status" value="1"/>
</dbReference>
<name>A0A0B6WYQ7_9BACT</name>
<gene>
    <name evidence="3" type="ORF">PYK22_01283</name>
</gene>
<evidence type="ECO:0000313" key="4">
    <source>
        <dbReference type="Proteomes" id="UP000031518"/>
    </source>
</evidence>
<organism evidence="3 4">
    <name type="scientific">Pyrinomonas methylaliphatogenes</name>
    <dbReference type="NCBI Taxonomy" id="454194"/>
    <lineage>
        <taxon>Bacteria</taxon>
        <taxon>Pseudomonadati</taxon>
        <taxon>Acidobacteriota</taxon>
        <taxon>Blastocatellia</taxon>
        <taxon>Blastocatellales</taxon>
        <taxon>Pyrinomonadaceae</taxon>
        <taxon>Pyrinomonas</taxon>
    </lineage>
</organism>
<dbReference type="PANTHER" id="PTHR35526">
    <property type="entry name" value="ANTI-SIGMA-F FACTOR RSBW-RELATED"/>
    <property type="match status" value="1"/>
</dbReference>
<dbReference type="CDD" id="cd16936">
    <property type="entry name" value="HATPase_RsbW-like"/>
    <property type="match status" value="1"/>
</dbReference>